<evidence type="ECO:0008006" key="4">
    <source>
        <dbReference type="Google" id="ProtNLM"/>
    </source>
</evidence>
<feature type="chain" id="PRO_5039566346" description="Secreted protein" evidence="1">
    <location>
        <begin position="25"/>
        <end position="271"/>
    </location>
</feature>
<evidence type="ECO:0000313" key="2">
    <source>
        <dbReference type="EMBL" id="SJM63958.1"/>
    </source>
</evidence>
<proteinExistence type="predicted"/>
<keyword evidence="3" id="KW-1185">Reference proteome</keyword>
<dbReference type="RefSeq" id="WP_086992306.1">
    <property type="nucleotide sequence ID" value="NZ_FUHU01000038.1"/>
</dbReference>
<dbReference type="AlphaFoldDB" id="A0A1R4G703"/>
<evidence type="ECO:0000256" key="1">
    <source>
        <dbReference type="SAM" id="SignalP"/>
    </source>
</evidence>
<dbReference type="EMBL" id="FUHU01000038">
    <property type="protein sequence ID" value="SJM63958.1"/>
    <property type="molecule type" value="Genomic_DNA"/>
</dbReference>
<accession>A0A1R4G703</accession>
<evidence type="ECO:0000313" key="3">
    <source>
        <dbReference type="Proteomes" id="UP000195787"/>
    </source>
</evidence>
<dbReference type="Proteomes" id="UP000195787">
    <property type="component" value="Unassembled WGS sequence"/>
</dbReference>
<protein>
    <recommendedName>
        <fullName evidence="4">Secreted protein</fullName>
    </recommendedName>
</protein>
<gene>
    <name evidence="2" type="ORF">CZ674_09515</name>
</gene>
<dbReference type="PROSITE" id="PS51257">
    <property type="entry name" value="PROKAR_LIPOPROTEIN"/>
    <property type="match status" value="1"/>
</dbReference>
<organism evidence="2 3">
    <name type="scientific">Agrococcus casei LMG 22410</name>
    <dbReference type="NCBI Taxonomy" id="1255656"/>
    <lineage>
        <taxon>Bacteria</taxon>
        <taxon>Bacillati</taxon>
        <taxon>Actinomycetota</taxon>
        <taxon>Actinomycetes</taxon>
        <taxon>Micrococcales</taxon>
        <taxon>Microbacteriaceae</taxon>
        <taxon>Agrococcus</taxon>
    </lineage>
</organism>
<dbReference type="GeneID" id="303173454"/>
<keyword evidence="1" id="KW-0732">Signal</keyword>
<sequence>MTPTRRRRLTAAAFIALLPLATSACFFDSSLSGDVDAAVEQLDPTLLEVTESVGGVSQGKSIQADVLDGATPEAVAADIWQPIEDHEVMMQLRLPSGATAIVGDGTEGEDAVAAVLAIAFDERLAEAKLAQIEINEHGVAFDITSDAPVAETYSLADQLVTEHGVDNAYAHLTSTAGPEHTLIVPMTGSGPVSDFVDIAVGDAATGITDLSTLEAHLDADEAAAVVTVWVSAESPSTAAQAQRLFDLLDAAFDAELTLWVNSAAEPLVDLP</sequence>
<feature type="signal peptide" evidence="1">
    <location>
        <begin position="1"/>
        <end position="24"/>
    </location>
</feature>
<reference evidence="2 3" key="1">
    <citation type="submission" date="2017-02" db="EMBL/GenBank/DDBJ databases">
        <authorList>
            <person name="Peterson S.W."/>
        </authorList>
    </citation>
    <scope>NUCLEOTIDE SEQUENCE [LARGE SCALE GENOMIC DNA]</scope>
    <source>
        <strain evidence="2 3">LMG 22410</strain>
    </source>
</reference>
<name>A0A1R4G703_9MICO</name>